<proteinExistence type="predicted"/>
<protein>
    <recommendedName>
        <fullName evidence="3">Tetratricopeptide repeat protein</fullName>
    </recommendedName>
</protein>
<keyword evidence="2" id="KW-1185">Reference proteome</keyword>
<dbReference type="EMBL" id="JAGGDJ010000110">
    <property type="protein sequence ID" value="MBO7749056.1"/>
    <property type="molecule type" value="Genomic_DNA"/>
</dbReference>
<evidence type="ECO:0000313" key="1">
    <source>
        <dbReference type="EMBL" id="MBO7749056.1"/>
    </source>
</evidence>
<comment type="caution">
    <text evidence="1">The sequence shown here is derived from an EMBL/GenBank/DDBJ whole genome shotgun (WGS) entry which is preliminary data.</text>
</comment>
<feature type="non-terminal residue" evidence="1">
    <location>
        <position position="308"/>
    </location>
</feature>
<name>A0ABS3WL45_9BACL</name>
<evidence type="ECO:0008006" key="3">
    <source>
        <dbReference type="Google" id="ProtNLM"/>
    </source>
</evidence>
<dbReference type="Proteomes" id="UP000670947">
    <property type="component" value="Unassembled WGS sequence"/>
</dbReference>
<organism evidence="1 2">
    <name type="scientific">Paenibacillus artemisiicola</name>
    <dbReference type="NCBI Taxonomy" id="1172618"/>
    <lineage>
        <taxon>Bacteria</taxon>
        <taxon>Bacillati</taxon>
        <taxon>Bacillota</taxon>
        <taxon>Bacilli</taxon>
        <taxon>Bacillales</taxon>
        <taxon>Paenibacillaceae</taxon>
        <taxon>Paenibacillus</taxon>
    </lineage>
</organism>
<dbReference type="RefSeq" id="WP_208851557.1">
    <property type="nucleotide sequence ID" value="NZ_JAGGDJ010000110.1"/>
</dbReference>
<sequence length="308" mass="33040">MVVFPHCAWAQFPYGGLIDRLAQGRTVRFVAGAEAMAGAPDRYGALKPEELDALPWARTAAVVTHPCWYYDVAGRKPAALIAAIPPGLEHGDDGFNRCRDFLCAAATLVVAQSEPFYFEQWFKRGGVFLQDGLDTAADLLADAAASDAAAGKSVDALARLQLLRRADFRAETLPALRASAMQYFFQAAYLYLLGKGEEAERWLLDAFHLAILAREEGAVQTYFRFLSAVRLLQGRTDDAIATYGIAAAGDEERAAFAEMLALRDAGQTRLAEALLYRMNDDDRQAAGLLAQALAAGAAGGGGASAEAL</sequence>
<accession>A0ABS3WL45</accession>
<gene>
    <name evidence="1" type="ORF">I8J29_33345</name>
</gene>
<evidence type="ECO:0000313" key="2">
    <source>
        <dbReference type="Proteomes" id="UP000670947"/>
    </source>
</evidence>
<reference evidence="1 2" key="1">
    <citation type="submission" date="2021-03" db="EMBL/GenBank/DDBJ databases">
        <title>Paenibacillus artemisicola MWE-103 whole genome sequence.</title>
        <authorList>
            <person name="Ham Y.J."/>
        </authorList>
    </citation>
    <scope>NUCLEOTIDE SEQUENCE [LARGE SCALE GENOMIC DNA]</scope>
    <source>
        <strain evidence="1 2">MWE-103</strain>
    </source>
</reference>